<dbReference type="AlphaFoldDB" id="A0A0H4PBV2"/>
<dbReference type="InterPro" id="IPR006860">
    <property type="entry name" value="FecR"/>
</dbReference>
<evidence type="ECO:0000259" key="2">
    <source>
        <dbReference type="Pfam" id="PF04773"/>
    </source>
</evidence>
<feature type="domain" description="Protein FecR C-terminal" evidence="3">
    <location>
        <begin position="285"/>
        <end position="351"/>
    </location>
</feature>
<reference evidence="4 5" key="1">
    <citation type="submission" date="2015-07" db="EMBL/GenBank/DDBJ databases">
        <authorList>
            <person name="Kim K.M."/>
        </authorList>
    </citation>
    <scope>NUCLEOTIDE SEQUENCE [LARGE SCALE GENOMIC DNA]</scope>
    <source>
        <strain evidence="4 5">KCTC 12363</strain>
    </source>
</reference>
<keyword evidence="1" id="KW-1133">Transmembrane helix</keyword>
<keyword evidence="1" id="KW-0812">Transmembrane</keyword>
<evidence type="ECO:0000313" key="5">
    <source>
        <dbReference type="Proteomes" id="UP000036520"/>
    </source>
</evidence>
<keyword evidence="5" id="KW-1185">Reference proteome</keyword>
<dbReference type="PANTHER" id="PTHR30273:SF2">
    <property type="entry name" value="PROTEIN FECR"/>
    <property type="match status" value="1"/>
</dbReference>
<protein>
    <submittedName>
        <fullName evidence="4">Anti-FecI sigma factor, FecR</fullName>
    </submittedName>
</protein>
<dbReference type="STRING" id="320787.CA2015_1146"/>
<dbReference type="OrthoDB" id="1099916at2"/>
<dbReference type="PANTHER" id="PTHR30273">
    <property type="entry name" value="PERIPLASMIC SIGNAL SENSOR AND SIGMA FACTOR ACTIVATOR FECR-RELATED"/>
    <property type="match status" value="1"/>
</dbReference>
<dbReference type="Gene3D" id="2.60.120.1440">
    <property type="match status" value="1"/>
</dbReference>
<proteinExistence type="predicted"/>
<evidence type="ECO:0000259" key="3">
    <source>
        <dbReference type="Pfam" id="PF16344"/>
    </source>
</evidence>
<feature type="transmembrane region" description="Helical" evidence="1">
    <location>
        <begin position="104"/>
        <end position="125"/>
    </location>
</feature>
<dbReference type="InterPro" id="IPR012373">
    <property type="entry name" value="Ferrdict_sens_TM"/>
</dbReference>
<keyword evidence="1" id="KW-0472">Membrane</keyword>
<dbReference type="Gene3D" id="3.55.50.30">
    <property type="match status" value="1"/>
</dbReference>
<dbReference type="Proteomes" id="UP000036520">
    <property type="component" value="Chromosome"/>
</dbReference>
<feature type="domain" description="FecR protein" evidence="2">
    <location>
        <begin position="149"/>
        <end position="238"/>
    </location>
</feature>
<dbReference type="InterPro" id="IPR032508">
    <property type="entry name" value="FecR_C"/>
</dbReference>
<dbReference type="EMBL" id="CP012040">
    <property type="protein sequence ID" value="AKP50595.1"/>
    <property type="molecule type" value="Genomic_DNA"/>
</dbReference>
<dbReference type="PIRSF" id="PIRSF018266">
    <property type="entry name" value="FecR"/>
    <property type="match status" value="1"/>
</dbReference>
<name>A0A0H4PBV2_9BACT</name>
<dbReference type="Pfam" id="PF16344">
    <property type="entry name" value="FecR_C"/>
    <property type="match status" value="1"/>
</dbReference>
<dbReference type="Pfam" id="PF04773">
    <property type="entry name" value="FecR"/>
    <property type="match status" value="1"/>
</dbReference>
<accession>A0A0H4PBV2</accession>
<organism evidence="4 5">
    <name type="scientific">Cyclobacterium amurskyense</name>
    <dbReference type="NCBI Taxonomy" id="320787"/>
    <lineage>
        <taxon>Bacteria</taxon>
        <taxon>Pseudomonadati</taxon>
        <taxon>Bacteroidota</taxon>
        <taxon>Cytophagia</taxon>
        <taxon>Cytophagales</taxon>
        <taxon>Cyclobacteriaceae</taxon>
        <taxon>Cyclobacterium</taxon>
    </lineage>
</organism>
<dbReference type="KEGG" id="camu:CA2015_1146"/>
<gene>
    <name evidence="4" type="ORF">CA2015_1146</name>
</gene>
<evidence type="ECO:0000256" key="1">
    <source>
        <dbReference type="SAM" id="Phobius"/>
    </source>
</evidence>
<dbReference type="GO" id="GO:0016989">
    <property type="term" value="F:sigma factor antagonist activity"/>
    <property type="evidence" value="ECO:0007669"/>
    <property type="project" value="TreeGrafter"/>
</dbReference>
<dbReference type="RefSeq" id="WP_048641025.1">
    <property type="nucleotide sequence ID" value="NZ_CP012040.1"/>
</dbReference>
<sequence length="357" mass="41143">MKSYENIQDFLEDDSFKQWVLRGDAEQDKYWLEWLNLHPSKAELLGQAKTILLELDSSSKKWTEKGKKRTFSAIQSKIKSTERLQNKPDRYEYKSYNTKLESRVRGVLVVAFLIMFGAAMFYAFLPRENADQVAMNLNEEEWIIKANPKGQKSTLQLADGSNVVLNAESELRYRREFGQSHREIYLSGEAFFEVASDSLLPFRVHSGDLITTALGTSFNINSYKENWVQVQLATGKVRVLNVSAKDQSVDLVPGEEVVIGKDSQLVKSKFDLNKAFYWKEGVLGFEKVPFQEVVESLERWYAVDINVQNPPAYMLKISGEFKKNTYLKDVLESLGYAYNFKYSIENKVVFIQFKATE</sequence>
<evidence type="ECO:0000313" key="4">
    <source>
        <dbReference type="EMBL" id="AKP50595.1"/>
    </source>
</evidence>